<protein>
    <submittedName>
        <fullName evidence="1">XisH family protein</fullName>
    </submittedName>
</protein>
<gene>
    <name evidence="1" type="ORF">IQ215_14195</name>
</gene>
<dbReference type="SUPFAM" id="SSF52980">
    <property type="entry name" value="Restriction endonuclease-like"/>
    <property type="match status" value="1"/>
</dbReference>
<dbReference type="InterPro" id="IPR014919">
    <property type="entry name" value="XisH"/>
</dbReference>
<comment type="caution">
    <text evidence="1">The sequence shown here is derived from an EMBL/GenBank/DDBJ whole genome shotgun (WGS) entry which is preliminary data.</text>
</comment>
<reference evidence="1 2" key="1">
    <citation type="submission" date="2020-10" db="EMBL/GenBank/DDBJ databases">
        <authorList>
            <person name="Castelo-Branco R."/>
            <person name="Eusebio N."/>
            <person name="Adriana R."/>
            <person name="Vieira A."/>
            <person name="Brugerolle De Fraissinette N."/>
            <person name="Rezende De Castro R."/>
            <person name="Schneider M.P."/>
            <person name="Vasconcelos V."/>
            <person name="Leao P.N."/>
        </authorList>
    </citation>
    <scope>NUCLEOTIDE SEQUENCE [LARGE SCALE GENOMIC DNA]</scope>
    <source>
        <strain evidence="1 2">LEGE 03274</strain>
    </source>
</reference>
<dbReference type="Gene3D" id="3.40.1350.10">
    <property type="match status" value="1"/>
</dbReference>
<name>A0ABR9V7H0_9CHRO</name>
<dbReference type="RefSeq" id="WP_193802052.1">
    <property type="nucleotide sequence ID" value="NZ_JADEWC010000060.1"/>
</dbReference>
<dbReference type="CDD" id="cd22366">
    <property type="entry name" value="XisH-like"/>
    <property type="match status" value="1"/>
</dbReference>
<evidence type="ECO:0000313" key="1">
    <source>
        <dbReference type="EMBL" id="MBE9223844.1"/>
    </source>
</evidence>
<dbReference type="EMBL" id="JADEWC010000060">
    <property type="protein sequence ID" value="MBE9223844.1"/>
    <property type="molecule type" value="Genomic_DNA"/>
</dbReference>
<organism evidence="1 2">
    <name type="scientific">Cyanobacterium stanieri LEGE 03274</name>
    <dbReference type="NCBI Taxonomy" id="1828756"/>
    <lineage>
        <taxon>Bacteria</taxon>
        <taxon>Bacillati</taxon>
        <taxon>Cyanobacteriota</taxon>
        <taxon>Cyanophyceae</taxon>
        <taxon>Oscillatoriophycideae</taxon>
        <taxon>Chroococcales</taxon>
        <taxon>Geminocystaceae</taxon>
        <taxon>Cyanobacterium</taxon>
    </lineage>
</organism>
<keyword evidence="2" id="KW-1185">Reference proteome</keyword>
<dbReference type="Proteomes" id="UP000654604">
    <property type="component" value="Unassembled WGS sequence"/>
</dbReference>
<proteinExistence type="predicted"/>
<dbReference type="Pfam" id="PF08814">
    <property type="entry name" value="XisH"/>
    <property type="match status" value="1"/>
</dbReference>
<dbReference type="InterPro" id="IPR011335">
    <property type="entry name" value="Restrct_endonuc-II-like"/>
</dbReference>
<sequence>MAAKDKFHDIVKGALIKDSWNITHDPLILKFGKYDQVQIDLGAEKILGAEKDDIKIAVEIKSFLSDSAISDFHGALGQFLNYHFVLEQIEPERILFLAIPIYAYESFFQRDLPQAIVNRYNLKLIVYDPIEGVISQWIN</sequence>
<evidence type="ECO:0000313" key="2">
    <source>
        <dbReference type="Proteomes" id="UP000654604"/>
    </source>
</evidence>
<dbReference type="InterPro" id="IPR011856">
    <property type="entry name" value="tRNA_endonuc-like_dom_sf"/>
</dbReference>
<accession>A0ABR9V7H0</accession>